<proteinExistence type="predicted"/>
<organism evidence="2 3">
    <name type="scientific">Staphylococcus phage 110</name>
    <dbReference type="NCBI Taxonomy" id="3038194"/>
    <lineage>
        <taxon>Viruses</taxon>
        <taxon>Duplodnaviria</taxon>
        <taxon>Heunggongvirae</taxon>
        <taxon>Uroviricota</taxon>
        <taxon>Caudoviricetes</taxon>
        <taxon>Herelleviridae</taxon>
        <taxon>Twortvirinae</taxon>
        <taxon>Sepunavirus</taxon>
    </lineage>
</organism>
<evidence type="ECO:0000259" key="1">
    <source>
        <dbReference type="Pfam" id="PF05876"/>
    </source>
</evidence>
<dbReference type="Pfam" id="PF05876">
    <property type="entry name" value="GpA_ATPase"/>
    <property type="match status" value="1"/>
</dbReference>
<sequence length="259" mass="30103">MSVMEMVHFADMYSFKNVKCLYTFPTQEQLKKFVQSRLNPVLEKSYFKDIVNWDKDSLGYKQIRNSSLFFRTSSKPGSVEGVDIDFLAMDEYERVNSLAESSALESMSSSPLHIVRRFSTPSAPGVGIHKLYQQSDQWYYAHICQHCDYHNEMKYAPYDENNLEQSGNLLLVNPEGIDEQAKTVQDGTYQYVCQKCGKPLDRWYNGVWECRYPERTKNNSGIRGYYISQMNAVWISADQLVEKEMNTDSKQAFYNYSLG</sequence>
<accession>A0AAX3Y2N9</accession>
<dbReference type="Proteomes" id="UP001431544">
    <property type="component" value="Segment"/>
</dbReference>
<evidence type="ECO:0000313" key="3">
    <source>
        <dbReference type="Proteomes" id="UP001431544"/>
    </source>
</evidence>
<dbReference type="InterPro" id="IPR046453">
    <property type="entry name" value="GpA_ATPase"/>
</dbReference>
<protein>
    <submittedName>
        <fullName evidence="2">Terminase large subunit</fullName>
    </submittedName>
</protein>
<evidence type="ECO:0000313" key="2">
    <source>
        <dbReference type="EMBL" id="WJJ58168.1"/>
    </source>
</evidence>
<feature type="domain" description="Phage terminase large subunit GpA ATPase" evidence="1">
    <location>
        <begin position="18"/>
        <end position="200"/>
    </location>
</feature>
<dbReference type="Gene3D" id="3.40.50.300">
    <property type="entry name" value="P-loop containing nucleotide triphosphate hydrolases"/>
    <property type="match status" value="1"/>
</dbReference>
<dbReference type="EMBL" id="OQ448195">
    <property type="protein sequence ID" value="WJJ58168.1"/>
    <property type="molecule type" value="Genomic_DNA"/>
</dbReference>
<reference evidence="2" key="1">
    <citation type="journal article" date="2023" name="Front. Cell. Infect. Microbiol.">
        <title>Isolation and in vitro characterization of novel S. epidermidis phages for therapeutic applications.</title>
        <authorList>
            <person name="Strancar V."/>
            <person name="Marusic M."/>
            <person name="Tusar J."/>
            <person name="Pracek N."/>
            <person name="Kolenc M."/>
            <person name="Suster K."/>
            <person name="Horvat S."/>
            <person name="Janez N."/>
            <person name="Peterka M."/>
        </authorList>
    </citation>
    <scope>NUCLEOTIDE SEQUENCE</scope>
</reference>
<gene>
    <name evidence="2" type="ORF">110_00002</name>
</gene>
<dbReference type="InterPro" id="IPR027417">
    <property type="entry name" value="P-loop_NTPase"/>
</dbReference>
<name>A0AAX3Y2N9_9CAUD</name>
<dbReference type="GO" id="GO:0016887">
    <property type="term" value="F:ATP hydrolysis activity"/>
    <property type="evidence" value="ECO:0007669"/>
    <property type="project" value="InterPro"/>
</dbReference>